<dbReference type="AlphaFoldDB" id="J9GKQ7"/>
<sequence length="40" mass="4777">MCKVFHKLCNYIMLLSGAKIELIIEEIKHYDIYITFLISE</sequence>
<comment type="caution">
    <text evidence="1">The sequence shown here is derived from an EMBL/GenBank/DDBJ whole genome shotgun (WGS) entry which is preliminary data.</text>
</comment>
<organism evidence="1">
    <name type="scientific">gut metagenome</name>
    <dbReference type="NCBI Taxonomy" id="749906"/>
    <lineage>
        <taxon>unclassified sequences</taxon>
        <taxon>metagenomes</taxon>
        <taxon>organismal metagenomes</taxon>
    </lineage>
</organism>
<dbReference type="EMBL" id="AMCI01003447">
    <property type="protein sequence ID" value="EJX00270.1"/>
    <property type="molecule type" value="Genomic_DNA"/>
</dbReference>
<reference evidence="1" key="1">
    <citation type="journal article" date="2012" name="PLoS ONE">
        <title>Gene sets for utilization of primary and secondary nutrition supplies in the distal gut of endangered iberian lynx.</title>
        <authorList>
            <person name="Alcaide M."/>
            <person name="Messina E."/>
            <person name="Richter M."/>
            <person name="Bargiela R."/>
            <person name="Peplies J."/>
            <person name="Huws S.A."/>
            <person name="Newbold C.J."/>
            <person name="Golyshin P.N."/>
            <person name="Simon M.A."/>
            <person name="Lopez G."/>
            <person name="Yakimov M.M."/>
            <person name="Ferrer M."/>
        </authorList>
    </citation>
    <scope>NUCLEOTIDE SEQUENCE</scope>
</reference>
<accession>J9GKQ7</accession>
<protein>
    <submittedName>
        <fullName evidence="1">Uncharacterized protein</fullName>
    </submittedName>
</protein>
<gene>
    <name evidence="1" type="ORF">EVA_11622</name>
</gene>
<evidence type="ECO:0000313" key="1">
    <source>
        <dbReference type="EMBL" id="EJX00270.1"/>
    </source>
</evidence>
<name>J9GKQ7_9ZZZZ</name>
<proteinExistence type="predicted"/>